<reference evidence="7 8" key="1">
    <citation type="submission" date="2018-01" db="EMBL/GenBank/DDBJ databases">
        <title>Genomic Encyclopedia of Type Strains, Phase III (KMG-III): the genomes of soil and plant-associated and newly described type strains.</title>
        <authorList>
            <person name="Whitman W."/>
        </authorList>
    </citation>
    <scope>NUCLEOTIDE SEQUENCE [LARGE SCALE GENOMIC DNA]</scope>
    <source>
        <strain evidence="7 8">HKI456</strain>
    </source>
</reference>
<evidence type="ECO:0000313" key="7">
    <source>
        <dbReference type="EMBL" id="PPB84415.1"/>
    </source>
</evidence>
<keyword evidence="3 5" id="KW-1133">Transmembrane helix</keyword>
<name>A0A2P5KCM9_9BURK</name>
<dbReference type="Pfam" id="PF04932">
    <property type="entry name" value="Wzy_C"/>
    <property type="match status" value="1"/>
</dbReference>
<accession>A0A2P5KCM9</accession>
<keyword evidence="7" id="KW-0436">Ligase</keyword>
<evidence type="ECO:0000256" key="1">
    <source>
        <dbReference type="ARBA" id="ARBA00004141"/>
    </source>
</evidence>
<feature type="transmembrane region" description="Helical" evidence="5">
    <location>
        <begin position="365"/>
        <end position="382"/>
    </location>
</feature>
<keyword evidence="4 5" id="KW-0472">Membrane</keyword>
<sequence>MHPNRFVTGIATAAIILSPALVLTMQGGTGYCYFTLLVLALVWAAHPSNWKHCRSIWREYRIYLISMLALPAAVLFQVLVLQTAKLSAFDSILRFGLIVPSFFLLASLPSAQLRLVQWGFVAGAIATGAWALHEVLHTGSWSTPGRIGNAFMNPIPFGGTALLLGFLAFASLKRDRRIWLGEWALKVIALLCGCYVSYLSGARGGWIALPVLVWASMARRHWLSNRWAAAGLVLLLIAALGALSTTNMVQERVNALESDIHKLVRGDTESSTGIRLELWKASLELYAEQPTFGVGKGRFREAMMHIPQYQYLASDFHMYHAHNEILSMLAEGGTVGVVCLLLLYGGPLRYFWKYRRHSDPTITNAAYMGLIMVLGTFVFGLTNDVFAVVMNAAFYALTTATLLAIIASRKRELAER</sequence>
<proteinExistence type="predicted"/>
<dbReference type="GO" id="GO:0016874">
    <property type="term" value="F:ligase activity"/>
    <property type="evidence" value="ECO:0007669"/>
    <property type="project" value="UniProtKB-KW"/>
</dbReference>
<feature type="transmembrane region" description="Helical" evidence="5">
    <location>
        <begin position="153"/>
        <end position="172"/>
    </location>
</feature>
<dbReference type="EMBL" id="PRDW01000003">
    <property type="protein sequence ID" value="PPB84415.1"/>
    <property type="molecule type" value="Genomic_DNA"/>
</dbReference>
<feature type="domain" description="O-antigen ligase-related" evidence="6">
    <location>
        <begin position="189"/>
        <end position="341"/>
    </location>
</feature>
<evidence type="ECO:0000313" key="8">
    <source>
        <dbReference type="Proteomes" id="UP000243096"/>
    </source>
</evidence>
<feature type="transmembrane region" description="Helical" evidence="5">
    <location>
        <begin position="115"/>
        <end position="133"/>
    </location>
</feature>
<feature type="transmembrane region" description="Helical" evidence="5">
    <location>
        <begin position="62"/>
        <end position="80"/>
    </location>
</feature>
<dbReference type="PANTHER" id="PTHR37422">
    <property type="entry name" value="TEICHURONIC ACID BIOSYNTHESIS PROTEIN TUAE"/>
    <property type="match status" value="1"/>
</dbReference>
<dbReference type="PANTHER" id="PTHR37422:SF23">
    <property type="entry name" value="TEICHURONIC ACID BIOSYNTHESIS PROTEIN TUAE"/>
    <property type="match status" value="1"/>
</dbReference>
<evidence type="ECO:0000256" key="5">
    <source>
        <dbReference type="SAM" id="Phobius"/>
    </source>
</evidence>
<dbReference type="AlphaFoldDB" id="A0A2P5KCM9"/>
<protein>
    <submittedName>
        <fullName evidence="7">O-antigen ligase</fullName>
    </submittedName>
</protein>
<keyword evidence="2 5" id="KW-0812">Transmembrane</keyword>
<dbReference type="Proteomes" id="UP000243096">
    <property type="component" value="Unassembled WGS sequence"/>
</dbReference>
<keyword evidence="8" id="KW-1185">Reference proteome</keyword>
<dbReference type="GO" id="GO:0016020">
    <property type="term" value="C:membrane"/>
    <property type="evidence" value="ECO:0007669"/>
    <property type="project" value="UniProtKB-SubCell"/>
</dbReference>
<dbReference type="InterPro" id="IPR051533">
    <property type="entry name" value="WaaL-like"/>
</dbReference>
<feature type="transmembrane region" description="Helical" evidence="5">
    <location>
        <begin position="388"/>
        <end position="407"/>
    </location>
</feature>
<feature type="transmembrane region" description="Helical" evidence="5">
    <location>
        <begin position="229"/>
        <end position="249"/>
    </location>
</feature>
<dbReference type="InterPro" id="IPR007016">
    <property type="entry name" value="O-antigen_ligase-rel_domated"/>
</dbReference>
<comment type="subcellular location">
    <subcellularLocation>
        <location evidence="1">Membrane</location>
        <topology evidence="1">Multi-pass membrane protein</topology>
    </subcellularLocation>
</comment>
<evidence type="ECO:0000256" key="4">
    <source>
        <dbReference type="ARBA" id="ARBA00023136"/>
    </source>
</evidence>
<feature type="transmembrane region" description="Helical" evidence="5">
    <location>
        <begin position="92"/>
        <end position="108"/>
    </location>
</feature>
<comment type="caution">
    <text evidence="7">The sequence shown here is derived from an EMBL/GenBank/DDBJ whole genome shotgun (WGS) entry which is preliminary data.</text>
</comment>
<organism evidence="7 8">
    <name type="scientific">Mycetohabitans endofungorum</name>
    <dbReference type="NCBI Taxonomy" id="417203"/>
    <lineage>
        <taxon>Bacteria</taxon>
        <taxon>Pseudomonadati</taxon>
        <taxon>Pseudomonadota</taxon>
        <taxon>Betaproteobacteria</taxon>
        <taxon>Burkholderiales</taxon>
        <taxon>Burkholderiaceae</taxon>
        <taxon>Mycetohabitans</taxon>
    </lineage>
</organism>
<evidence type="ECO:0000259" key="6">
    <source>
        <dbReference type="Pfam" id="PF04932"/>
    </source>
</evidence>
<evidence type="ECO:0000256" key="2">
    <source>
        <dbReference type="ARBA" id="ARBA00022692"/>
    </source>
</evidence>
<evidence type="ECO:0000256" key="3">
    <source>
        <dbReference type="ARBA" id="ARBA00022989"/>
    </source>
</evidence>
<gene>
    <name evidence="7" type="ORF">B0O95_103105</name>
</gene>
<feature type="transmembrane region" description="Helical" evidence="5">
    <location>
        <begin position="325"/>
        <end position="344"/>
    </location>
</feature>